<feature type="domain" description="CN hydrolase" evidence="1">
    <location>
        <begin position="23"/>
        <end position="265"/>
    </location>
</feature>
<keyword evidence="3" id="KW-1185">Reference proteome</keyword>
<sequence>MTNCDSQNTNGSNLSEFLRIGLIQTTLDNNVAWTKAPRMELSEEIRAWNEIQRGLASINSSPFKPDIVILPELALPRPHIRDFKRICAELGVIGITGVDYLVDSDKSTVSNQALVVVPQNWPKGTGKYCTPFYVGKTYPAPFEEKTISNFGLRFKPDPTLWLFDSDSFGHIGVCICYDFMDIERSAIYCGKIHHLFVLAYNRDSTSFYHLAESLSRTIFCNVVLCNTGHYGGSLVISPYYDPYRRTIYRHEGSGLFTIQVVQLPVFDLHEAQSSSAPRRGLFKNRPPGYGDKIRLVSTTRII</sequence>
<dbReference type="OrthoDB" id="9780724at2"/>
<dbReference type="eggNOG" id="COG0388">
    <property type="taxonomic scope" value="Bacteria"/>
</dbReference>
<accession>G7QBJ7</accession>
<protein>
    <recommendedName>
        <fullName evidence="1">CN hydrolase domain-containing protein</fullName>
    </recommendedName>
</protein>
<evidence type="ECO:0000313" key="2">
    <source>
        <dbReference type="EMBL" id="EHJ48860.1"/>
    </source>
</evidence>
<organism evidence="2 3">
    <name type="scientific">Solidesulfovibrio carbinoliphilus subsp. oakridgensis</name>
    <dbReference type="NCBI Taxonomy" id="694327"/>
    <lineage>
        <taxon>Bacteria</taxon>
        <taxon>Pseudomonadati</taxon>
        <taxon>Thermodesulfobacteriota</taxon>
        <taxon>Desulfovibrionia</taxon>
        <taxon>Desulfovibrionales</taxon>
        <taxon>Desulfovibrionaceae</taxon>
        <taxon>Solidesulfovibrio</taxon>
    </lineage>
</organism>
<dbReference type="RefSeq" id="WP_009182220.1">
    <property type="nucleotide sequence ID" value="NZ_CM001368.1"/>
</dbReference>
<gene>
    <name evidence="2" type="ORF">DFW101_2857</name>
</gene>
<evidence type="ECO:0000313" key="3">
    <source>
        <dbReference type="Proteomes" id="UP000004662"/>
    </source>
</evidence>
<dbReference type="SUPFAM" id="SSF56317">
    <property type="entry name" value="Carbon-nitrogen hydrolase"/>
    <property type="match status" value="1"/>
</dbReference>
<dbReference type="InterPro" id="IPR003010">
    <property type="entry name" value="C-N_Hydrolase"/>
</dbReference>
<dbReference type="Gene3D" id="3.60.110.10">
    <property type="entry name" value="Carbon-nitrogen hydrolase"/>
    <property type="match status" value="1"/>
</dbReference>
<dbReference type="PROSITE" id="PS50263">
    <property type="entry name" value="CN_HYDROLASE"/>
    <property type="match status" value="1"/>
</dbReference>
<proteinExistence type="predicted"/>
<dbReference type="Proteomes" id="UP000004662">
    <property type="component" value="Chromosome"/>
</dbReference>
<dbReference type="STRING" id="694327.DFW101_2857"/>
<dbReference type="InterPro" id="IPR036526">
    <property type="entry name" value="C-N_Hydrolase_sf"/>
</dbReference>
<reference evidence="3" key="1">
    <citation type="journal article" date="2015" name="Genome Announc.">
        <title>High-Quality Draft Genome Sequence of Desulfovibrio carbinoliphilus FW-101-2B, an Organic Acid-Oxidizing Sulfate-Reducing Bacterium Isolated from Uranium(VI)-Contaminated Groundwater.</title>
        <authorList>
            <person name="Ramsay B.D."/>
            <person name="Hwang C."/>
            <person name="Woo H.L."/>
            <person name="Carroll S.L."/>
            <person name="Lucas S."/>
            <person name="Han J."/>
            <person name="Lapidus A.L."/>
            <person name="Cheng J.F."/>
            <person name="Goodwin L.A."/>
            <person name="Pitluck S."/>
            <person name="Peters L."/>
            <person name="Chertkov O."/>
            <person name="Held B."/>
            <person name="Detter J.C."/>
            <person name="Han C.S."/>
            <person name="Tapia R."/>
            <person name="Land M.L."/>
            <person name="Hauser L.J."/>
            <person name="Kyrpides N.C."/>
            <person name="Ivanova N.N."/>
            <person name="Mikhailova N."/>
            <person name="Pagani I."/>
            <person name="Woyke T."/>
            <person name="Arkin A.P."/>
            <person name="Dehal P."/>
            <person name="Chivian D."/>
            <person name="Criddle C.S."/>
            <person name="Wu W."/>
            <person name="Chakraborty R."/>
            <person name="Hazen T.C."/>
            <person name="Fields M.W."/>
        </authorList>
    </citation>
    <scope>NUCLEOTIDE SEQUENCE [LARGE SCALE GENOMIC DNA]</scope>
    <source>
        <strain evidence="3">FW-101-2B</strain>
    </source>
</reference>
<evidence type="ECO:0000259" key="1">
    <source>
        <dbReference type="PROSITE" id="PS50263"/>
    </source>
</evidence>
<dbReference type="AlphaFoldDB" id="G7QBJ7"/>
<dbReference type="HOGENOM" id="CLU_080670_0_0_7"/>
<dbReference type="EMBL" id="CM001368">
    <property type="protein sequence ID" value="EHJ48860.1"/>
    <property type="molecule type" value="Genomic_DNA"/>
</dbReference>
<name>G7QBJ7_9BACT</name>